<dbReference type="EMBL" id="WLXI01000008">
    <property type="protein sequence ID" value="MTD00997.1"/>
    <property type="molecule type" value="Genomic_DNA"/>
</dbReference>
<evidence type="ECO:0000256" key="3">
    <source>
        <dbReference type="ARBA" id="ARBA00022475"/>
    </source>
</evidence>
<proteinExistence type="inferred from homology"/>
<evidence type="ECO:0000259" key="7">
    <source>
        <dbReference type="Pfam" id="PF00892"/>
    </source>
</evidence>
<dbReference type="PANTHER" id="PTHR32322:SF18">
    <property type="entry name" value="S-ADENOSYLMETHIONINE_S-ADENOSYLHOMOCYSTEINE TRANSPORTER"/>
    <property type="match status" value="1"/>
</dbReference>
<keyword evidence="4" id="KW-0812">Transmembrane</keyword>
<keyword evidence="5" id="KW-1133">Transmembrane helix</keyword>
<dbReference type="RefSeq" id="WP_046388510.1">
    <property type="nucleotide sequence ID" value="NZ_BAABQA010000001.1"/>
</dbReference>
<feature type="domain" description="EamA" evidence="7">
    <location>
        <begin position="156"/>
        <end position="298"/>
    </location>
</feature>
<evidence type="ECO:0000313" key="9">
    <source>
        <dbReference type="Proteomes" id="UP000483839"/>
    </source>
</evidence>
<dbReference type="Proteomes" id="UP000483839">
    <property type="component" value="Unassembled WGS sequence"/>
</dbReference>
<dbReference type="GO" id="GO:0005886">
    <property type="term" value="C:plasma membrane"/>
    <property type="evidence" value="ECO:0007669"/>
    <property type="project" value="UniProtKB-SubCell"/>
</dbReference>
<evidence type="ECO:0000313" key="8">
    <source>
        <dbReference type="EMBL" id="MTD00997.1"/>
    </source>
</evidence>
<evidence type="ECO:0000256" key="1">
    <source>
        <dbReference type="ARBA" id="ARBA00004651"/>
    </source>
</evidence>
<reference evidence="8 9" key="1">
    <citation type="submission" date="2019-11" db="EMBL/GenBank/DDBJ databases">
        <title>Streptococcus uberis isolated from clinical mastitis cases on a southeastern Queensland dairy.</title>
        <authorList>
            <person name="Workentine M.L."/>
            <person name="Price R."/>
            <person name="Olchowy T."/>
        </authorList>
    </citation>
    <scope>NUCLEOTIDE SEQUENCE [LARGE SCALE GENOMIC DNA]</scope>
    <source>
        <strain evidence="8 9">OLC4459-A17</strain>
    </source>
</reference>
<organism evidence="8 9">
    <name type="scientific">Streptococcus uberis</name>
    <dbReference type="NCBI Taxonomy" id="1349"/>
    <lineage>
        <taxon>Bacteria</taxon>
        <taxon>Bacillati</taxon>
        <taxon>Bacillota</taxon>
        <taxon>Bacilli</taxon>
        <taxon>Lactobacillales</taxon>
        <taxon>Streptococcaceae</taxon>
        <taxon>Streptococcus</taxon>
    </lineage>
</organism>
<evidence type="ECO:0000256" key="4">
    <source>
        <dbReference type="ARBA" id="ARBA00022692"/>
    </source>
</evidence>
<comment type="similarity">
    <text evidence="2">Belongs to the EamA transporter family.</text>
</comment>
<keyword evidence="6" id="KW-0472">Membrane</keyword>
<dbReference type="SUPFAM" id="SSF103481">
    <property type="entry name" value="Multidrug resistance efflux transporter EmrE"/>
    <property type="match status" value="2"/>
</dbReference>
<evidence type="ECO:0000256" key="2">
    <source>
        <dbReference type="ARBA" id="ARBA00007362"/>
    </source>
</evidence>
<evidence type="ECO:0000256" key="5">
    <source>
        <dbReference type="ARBA" id="ARBA00022989"/>
    </source>
</evidence>
<dbReference type="InterPro" id="IPR050638">
    <property type="entry name" value="AA-Vitamin_Transporters"/>
</dbReference>
<sequence>MKFQDKHPILLGSLAALTCESLFGLSYLFTKSATSQSSPLALLGWRFLLAFLIMQLLVTLGWVKLTIQGKSLGQLVKISFFSPVLYFIGETFGIKMTTASESGAFLATIPVIALMASSILLREKPNRHQVMGIGLTLVGVLFTVFALGLSASFSIPGYLMLILAVIGYAFYSVHVEKATAFSGADMTYLMLLVGGLVFPILALVEAVLKHQLYELLLLPIRHQAFSIAVLYQALACSVIAFFLSNFAISKIGVNKAASFIGVSTLVSILAAVLFLGEAFSQYQTFGAFLIILGVYLSNIPIKQNKP</sequence>
<dbReference type="InterPro" id="IPR000620">
    <property type="entry name" value="EamA_dom"/>
</dbReference>
<dbReference type="Pfam" id="PF00892">
    <property type="entry name" value="EamA"/>
    <property type="match status" value="2"/>
</dbReference>
<feature type="domain" description="EamA" evidence="7">
    <location>
        <begin position="11"/>
        <end position="144"/>
    </location>
</feature>
<protein>
    <submittedName>
        <fullName evidence="8">EamA family transporter</fullName>
    </submittedName>
</protein>
<dbReference type="PANTHER" id="PTHR32322">
    <property type="entry name" value="INNER MEMBRANE TRANSPORTER"/>
    <property type="match status" value="1"/>
</dbReference>
<name>A0A6L6G794_STRUB</name>
<comment type="subcellular location">
    <subcellularLocation>
        <location evidence="1">Cell membrane</location>
        <topology evidence="1">Multi-pass membrane protein</topology>
    </subcellularLocation>
</comment>
<evidence type="ECO:0000256" key="6">
    <source>
        <dbReference type="ARBA" id="ARBA00023136"/>
    </source>
</evidence>
<dbReference type="Gene3D" id="1.10.3730.20">
    <property type="match status" value="1"/>
</dbReference>
<dbReference type="AlphaFoldDB" id="A0A6L6G794"/>
<dbReference type="InterPro" id="IPR037185">
    <property type="entry name" value="EmrE-like"/>
</dbReference>
<accession>A0A6L6G794</accession>
<gene>
    <name evidence="8" type="ORF">GKS16_01685</name>
</gene>
<keyword evidence="3" id="KW-1003">Cell membrane</keyword>
<comment type="caution">
    <text evidence="8">The sequence shown here is derived from an EMBL/GenBank/DDBJ whole genome shotgun (WGS) entry which is preliminary data.</text>
</comment>